<feature type="signal peptide" evidence="1">
    <location>
        <begin position="1"/>
        <end position="17"/>
    </location>
</feature>
<dbReference type="OrthoDB" id="10462406at2759"/>
<evidence type="ECO:0000256" key="1">
    <source>
        <dbReference type="SAM" id="SignalP"/>
    </source>
</evidence>
<keyword evidence="1" id="KW-0732">Signal</keyword>
<dbReference type="RefSeq" id="XP_027195034.1">
    <property type="nucleotide sequence ID" value="XM_027339233.1"/>
</dbReference>
<dbReference type="AlphaFoldDB" id="A0A6P6XT04"/>
<name>A0A6P6XT04_DERPT</name>
<organism evidence="2 3">
    <name type="scientific">Dermatophagoides pteronyssinus</name>
    <name type="common">European house dust mite</name>
    <dbReference type="NCBI Taxonomy" id="6956"/>
    <lineage>
        <taxon>Eukaryota</taxon>
        <taxon>Metazoa</taxon>
        <taxon>Ecdysozoa</taxon>
        <taxon>Arthropoda</taxon>
        <taxon>Chelicerata</taxon>
        <taxon>Arachnida</taxon>
        <taxon>Acari</taxon>
        <taxon>Acariformes</taxon>
        <taxon>Sarcoptiformes</taxon>
        <taxon>Astigmata</taxon>
        <taxon>Psoroptidia</taxon>
        <taxon>Analgoidea</taxon>
        <taxon>Pyroglyphidae</taxon>
        <taxon>Dermatophagoidinae</taxon>
        <taxon>Dermatophagoides</taxon>
    </lineage>
</organism>
<accession>A0A6P6XT04</accession>
<gene>
    <name evidence="3" type="primary">LOC113789663</name>
</gene>
<sequence length="151" mass="17234">MMLQLLTVSNLLVFVTCINIKLNVTNINRAMDAAIYYATEMKIDFEKLGIIVNMKDFHHEKCIFSCTAYTTTGYLKGKHCDRIEFPLAIELDQHNSLYDADISLGDVNEIGCNKNELKLPYLQRLLVNQSIIGCFHLNKFLIANNCQVRIA</sequence>
<evidence type="ECO:0000313" key="3">
    <source>
        <dbReference type="RefSeq" id="XP_027195034.1"/>
    </source>
</evidence>
<protein>
    <submittedName>
        <fullName evidence="3">Uncharacterized protein LOC113789663</fullName>
    </submittedName>
</protein>
<keyword evidence="2" id="KW-1185">Reference proteome</keyword>
<dbReference type="KEGG" id="dpte:113789663"/>
<reference evidence="3" key="1">
    <citation type="submission" date="2025-08" db="UniProtKB">
        <authorList>
            <consortium name="RefSeq"/>
        </authorList>
    </citation>
    <scope>IDENTIFICATION</scope>
    <source>
        <strain evidence="3">Airmid</strain>
    </source>
</reference>
<dbReference type="InParanoid" id="A0A6P6XT04"/>
<dbReference type="Proteomes" id="UP000515146">
    <property type="component" value="Unplaced"/>
</dbReference>
<proteinExistence type="predicted"/>
<feature type="chain" id="PRO_5027709240" evidence="1">
    <location>
        <begin position="18"/>
        <end position="151"/>
    </location>
</feature>
<evidence type="ECO:0000313" key="2">
    <source>
        <dbReference type="Proteomes" id="UP000515146"/>
    </source>
</evidence>